<dbReference type="InterPro" id="IPR000209">
    <property type="entry name" value="Peptidase_S8/S53_dom"/>
</dbReference>
<feature type="compositionally biased region" description="Pro residues" evidence="9">
    <location>
        <begin position="656"/>
        <end position="674"/>
    </location>
</feature>
<dbReference type="GO" id="GO:0006508">
    <property type="term" value="P:proteolysis"/>
    <property type="evidence" value="ECO:0007669"/>
    <property type="project" value="UniProtKB-KW"/>
</dbReference>
<sequence>MRASHILLACSVLIVLLCMDARGLRVRKDGDVLSPKTFQPDGGENTTDPSDIIEEVRKVEKQVEAEAAEIIKAREEHRGFNTLDDGVAPETEGGHGLHASETTPVAELEPQDPDRSLKYPVRLLIVDKPAGDEEETRPSFVQTALHSELAQRVVKELNGHVDVLDESGVVLVDLPANTTDKQLKEVIETAKAQGAIVEPDHMVSAVHTSSRESNDPLLHELWALDPLNMRAAWDILTTAELGGDRRPLVCVVDTGIDYEHPDLRENMEVNQVELHGKPGIDDDNNGEIDDIYGANMVSDSTDPADDHSHGTHVAGTIGARGDNGVGIAGIAWAPRLIACKFLNARGRGFDSDALRCINYCAKRGADIMNHSWSGSDASEALRQAIEQTAQQGIIHIAAAGNSGRDVDVTPNYPAALSTAVEGLITVGNMKMEKQRDGSKHFSLAESSNYGTKSVQIALPGTDIYSTIPVQERPDDPYGWKTGTSMAAPALSGIVALMLAANPGLSATQIRSILMQSVNRTPELSTRVTWGAMPDAKRCLDAALVTPPEGRRPGNPPSHPPPEASPPESSPPDRQHPHPHPPRPNPPEASPPEPSPPNWQHPHPHPPRPNPPEASPPEPSPPNWQHPHPHPPRPNPPGASPPESSPPNWQHPHPHPPRPNPPEASPPQSSPPEPQRPFSQWPHTPHFFHYHPYPGYNLPYFTYHQSPLPYGPYGRDPCPCASHPYPADDSPLGSYAPDPSPPQSYPPEPSPSKPSPPEGSSPRVPSPHRHPSRSRLPSAVEPSPPPASPQPSPHPSPPDTSPTKPSTPPPSPSQDPEGRREPSEEDDHKSLSDKSTSHSSEGHAGATPLARVGVLAVFLTVVGLIV</sequence>
<evidence type="ECO:0000259" key="11">
    <source>
        <dbReference type="Pfam" id="PF00082"/>
    </source>
</evidence>
<feature type="compositionally biased region" description="Pro residues" evidence="9">
    <location>
        <begin position="553"/>
        <end position="569"/>
    </location>
</feature>
<protein>
    <recommendedName>
        <fullName evidence="6">subtilisin</fullName>
        <ecNumber evidence="6">3.4.21.62</ecNumber>
    </recommendedName>
</protein>
<dbReference type="PANTHER" id="PTHR43806">
    <property type="entry name" value="PEPTIDASE S8"/>
    <property type="match status" value="1"/>
</dbReference>
<evidence type="ECO:0000259" key="12">
    <source>
        <dbReference type="Pfam" id="PF21496"/>
    </source>
</evidence>
<comment type="catalytic activity">
    <reaction evidence="5">
        <text>Hydrolysis of proteins with broad specificity for peptide bonds, and a preference for a large uncharged residue in P1. Hydrolyzes peptide amides.</text>
        <dbReference type="EC" id="3.4.21.62"/>
    </reaction>
</comment>
<feature type="active site" description="Charge relay system" evidence="7 8">
    <location>
        <position position="484"/>
    </location>
</feature>
<dbReference type="GeneID" id="13444241"/>
<dbReference type="EMBL" id="LN714481">
    <property type="protein sequence ID" value="CEL66286.1"/>
    <property type="molecule type" value="Genomic_DNA"/>
</dbReference>
<evidence type="ECO:0000256" key="5">
    <source>
        <dbReference type="ARBA" id="ARBA00023529"/>
    </source>
</evidence>
<feature type="compositionally biased region" description="Pro residues" evidence="9">
    <location>
        <begin position="781"/>
        <end position="812"/>
    </location>
</feature>
<feature type="compositionally biased region" description="Pro residues" evidence="9">
    <location>
        <begin position="631"/>
        <end position="644"/>
    </location>
</feature>
<feature type="active site" description="Charge relay system" evidence="7 8">
    <location>
        <position position="309"/>
    </location>
</feature>
<dbReference type="Gene3D" id="3.40.50.200">
    <property type="entry name" value="Peptidase S8/S53 domain"/>
    <property type="match status" value="1"/>
</dbReference>
<dbReference type="PRINTS" id="PR00723">
    <property type="entry name" value="SUBTILISIN"/>
</dbReference>
<feature type="region of interest" description="Disordered" evidence="9">
    <location>
        <begin position="31"/>
        <end position="50"/>
    </location>
</feature>
<dbReference type="MEROPS" id="S08.154"/>
<dbReference type="Pfam" id="PF21496">
    <property type="entry name" value="MIC5"/>
    <property type="match status" value="1"/>
</dbReference>
<evidence type="ECO:0000256" key="9">
    <source>
        <dbReference type="SAM" id="MobiDB-lite"/>
    </source>
</evidence>
<gene>
    <name evidence="14" type="ORF">BN1204_021050</name>
    <name evidence="13" type="ORF">NCLIV_021050</name>
</gene>
<comment type="similarity">
    <text evidence="1 8">Belongs to the peptidase S8 family.</text>
</comment>
<feature type="compositionally biased region" description="Pro residues" evidence="9">
    <location>
        <begin position="737"/>
        <end position="758"/>
    </location>
</feature>
<feature type="region of interest" description="Disordered" evidence="9">
    <location>
        <begin position="81"/>
        <end position="113"/>
    </location>
</feature>
<dbReference type="EC" id="3.4.21.62" evidence="6"/>
<evidence type="ECO:0000256" key="8">
    <source>
        <dbReference type="PROSITE-ProRule" id="PRU01240"/>
    </source>
</evidence>
<dbReference type="InterPro" id="IPR034204">
    <property type="entry name" value="PfSUB1-like_cat_dom"/>
</dbReference>
<feature type="compositionally biased region" description="Pro residues" evidence="9">
    <location>
        <begin position="581"/>
        <end position="598"/>
    </location>
</feature>
<dbReference type="PROSITE" id="PS00137">
    <property type="entry name" value="SUBTILASE_HIS"/>
    <property type="match status" value="1"/>
</dbReference>
<dbReference type="RefSeq" id="XP_003882350.1">
    <property type="nucleotide sequence ID" value="XM_003882301.1"/>
</dbReference>
<dbReference type="EMBL" id="FR823388">
    <property type="protein sequence ID" value="CBZ52318.1"/>
    <property type="molecule type" value="Genomic_DNA"/>
</dbReference>
<dbReference type="InterPro" id="IPR036852">
    <property type="entry name" value="Peptidase_S8/S53_dom_sf"/>
</dbReference>
<evidence type="ECO:0000256" key="10">
    <source>
        <dbReference type="SAM" id="SignalP"/>
    </source>
</evidence>
<dbReference type="OrthoDB" id="531541at2759"/>
<dbReference type="PROSITE" id="PS51892">
    <property type="entry name" value="SUBTILASE"/>
    <property type="match status" value="1"/>
</dbReference>
<accession>F0VF24</accession>
<reference evidence="13" key="1">
    <citation type="submission" date="2011-02" db="EMBL/GenBank/DDBJ databases">
        <authorList>
            <person name="Aslett M."/>
        </authorList>
    </citation>
    <scope>NUCLEOTIDE SEQUENCE</scope>
    <source>
        <strain evidence="13">Liverpool</strain>
    </source>
</reference>
<feature type="domain" description="Microneme protein MIC5-like" evidence="12">
    <location>
        <begin position="138"/>
        <end position="198"/>
    </location>
</feature>
<evidence type="ECO:0000256" key="3">
    <source>
        <dbReference type="ARBA" id="ARBA00022801"/>
    </source>
</evidence>
<dbReference type="OMA" id="CKFLAYT"/>
<dbReference type="InterPro" id="IPR022398">
    <property type="entry name" value="Peptidase_S8_His-AS"/>
</dbReference>
<dbReference type="PROSITE" id="PS00136">
    <property type="entry name" value="SUBTILASE_ASP"/>
    <property type="match status" value="1"/>
</dbReference>
<dbReference type="AlphaFoldDB" id="F0VF24"/>
<feature type="chain" id="PRO_5007655097" description="subtilisin" evidence="10">
    <location>
        <begin position="24"/>
        <end position="865"/>
    </location>
</feature>
<feature type="compositionally biased region" description="Pro residues" evidence="9">
    <location>
        <begin position="606"/>
        <end position="623"/>
    </location>
</feature>
<dbReference type="Proteomes" id="UP000007494">
    <property type="component" value="Chromosome VIIa"/>
</dbReference>
<dbReference type="InterPro" id="IPR023827">
    <property type="entry name" value="Peptidase_S8_Asp-AS"/>
</dbReference>
<reference evidence="15" key="3">
    <citation type="journal article" date="2012" name="PLoS Pathog.">
        <title>Comparative genomics of the apicomplexan parasites Toxoplasma gondii and Neospora caninum: Coccidia differing in host range and transmission strategy.</title>
        <authorList>
            <person name="Reid A.J."/>
            <person name="Vermont S.J."/>
            <person name="Cotton J.A."/>
            <person name="Harris D."/>
            <person name="Hill-Cawthorne G.A."/>
            <person name="Konen-Waisman S."/>
            <person name="Latham S.M."/>
            <person name="Mourier T."/>
            <person name="Norton R."/>
            <person name="Quail M.A."/>
            <person name="Sanders M."/>
            <person name="Shanmugam D."/>
            <person name="Sohal A."/>
            <person name="Wasmuth J.D."/>
            <person name="Brunk B."/>
            <person name="Grigg M.E."/>
            <person name="Howard J.C."/>
            <person name="Parkinson J."/>
            <person name="Roos D.S."/>
            <person name="Trees A.J."/>
            <person name="Berriman M."/>
            <person name="Pain A."/>
            <person name="Wastling J.M."/>
        </authorList>
    </citation>
    <scope>NUCLEOTIDE SEQUENCE [LARGE SCALE GENOMIC DNA]</scope>
    <source>
        <strain evidence="15">Liverpool</strain>
    </source>
</reference>
<dbReference type="InterPro" id="IPR050131">
    <property type="entry name" value="Peptidase_S8_subtilisin-like"/>
</dbReference>
<feature type="compositionally biased region" description="Basic and acidic residues" evidence="9">
    <location>
        <begin position="815"/>
        <end position="835"/>
    </location>
</feature>
<dbReference type="InterPro" id="IPR015500">
    <property type="entry name" value="Peptidase_S8_subtilisin-rel"/>
</dbReference>
<evidence type="ECO:0000256" key="2">
    <source>
        <dbReference type="ARBA" id="ARBA00022670"/>
    </source>
</evidence>
<dbReference type="eggNOG" id="KOG3544">
    <property type="taxonomic scope" value="Eukaryota"/>
</dbReference>
<dbReference type="GO" id="GO:0004252">
    <property type="term" value="F:serine-type endopeptidase activity"/>
    <property type="evidence" value="ECO:0007669"/>
    <property type="project" value="UniProtKB-UniRule"/>
</dbReference>
<keyword evidence="10" id="KW-0732">Signal</keyword>
<dbReference type="PANTHER" id="PTHR43806:SF11">
    <property type="entry name" value="CEREVISIN-RELATED"/>
    <property type="match status" value="1"/>
</dbReference>
<keyword evidence="3 8" id="KW-0378">Hydrolase</keyword>
<dbReference type="VEuPathDB" id="ToxoDB:NCLIV_021050"/>
<dbReference type="eggNOG" id="KOG1153">
    <property type="taxonomic scope" value="Eukaryota"/>
</dbReference>
<proteinExistence type="inferred from homology"/>
<dbReference type="InterPro" id="IPR049098">
    <property type="entry name" value="MIC5-like"/>
</dbReference>
<feature type="active site" description="Charge relay system" evidence="7 8">
    <location>
        <position position="253"/>
    </location>
</feature>
<dbReference type="InParanoid" id="F0VF24"/>
<feature type="domain" description="Peptidase S8/S53" evidence="11">
    <location>
        <begin position="247"/>
        <end position="530"/>
    </location>
</feature>
<dbReference type="SUPFAM" id="SSF52743">
    <property type="entry name" value="Subtilisin-like"/>
    <property type="match status" value="1"/>
</dbReference>
<evidence type="ECO:0000256" key="4">
    <source>
        <dbReference type="ARBA" id="ARBA00022825"/>
    </source>
</evidence>
<dbReference type="Gene3D" id="3.30.70.2380">
    <property type="match status" value="1"/>
</dbReference>
<evidence type="ECO:0000256" key="7">
    <source>
        <dbReference type="PIRSR" id="PIRSR615500-1"/>
    </source>
</evidence>
<name>F0VF24_NEOCL</name>
<reference evidence="13" key="2">
    <citation type="submission" date="2011-03" db="EMBL/GenBank/DDBJ databases">
        <title>Comparative genomics and transcriptomics of Neospora caninum and Toxoplasma gondii.</title>
        <authorList>
            <person name="Reid A.J."/>
            <person name="Sohal A."/>
            <person name="Harris D."/>
            <person name="Quail M."/>
            <person name="Sanders M."/>
            <person name="Berriman M."/>
            <person name="Wastling J.M."/>
            <person name="Pain A."/>
        </authorList>
    </citation>
    <scope>NUCLEOTIDE SEQUENCE</scope>
    <source>
        <strain evidence="13">Liverpool</strain>
    </source>
</reference>
<keyword evidence="4 8" id="KW-0720">Serine protease</keyword>
<reference evidence="14" key="4">
    <citation type="journal article" date="2015" name="PLoS ONE">
        <title>Comprehensive Evaluation of Toxoplasma gondii VEG and Neospora caninum LIV Genomes with Tachyzoite Stage Transcriptome and Proteome Defines Novel Transcript Features.</title>
        <authorList>
            <person name="Ramaprasad A."/>
            <person name="Mourier T."/>
            <person name="Naeem R."/>
            <person name="Malas T.B."/>
            <person name="Moussa E."/>
            <person name="Panigrahi A."/>
            <person name="Vermont S.J."/>
            <person name="Otto T.D."/>
            <person name="Wastling J."/>
            <person name="Pain A."/>
        </authorList>
    </citation>
    <scope>NUCLEOTIDE SEQUENCE</scope>
    <source>
        <strain evidence="14">Liverpool</strain>
    </source>
</reference>
<evidence type="ECO:0000313" key="13">
    <source>
        <dbReference type="EMBL" id="CBZ52318.1"/>
    </source>
</evidence>
<dbReference type="CDD" id="cd07473">
    <property type="entry name" value="Peptidases_S8_Subtilisin_like"/>
    <property type="match status" value="1"/>
</dbReference>
<evidence type="ECO:0000256" key="1">
    <source>
        <dbReference type="ARBA" id="ARBA00011073"/>
    </source>
</evidence>
<feature type="region of interest" description="Disordered" evidence="9">
    <location>
        <begin position="544"/>
        <end position="684"/>
    </location>
</feature>
<organism evidence="13 15">
    <name type="scientific">Neospora caninum (strain Liverpool)</name>
    <dbReference type="NCBI Taxonomy" id="572307"/>
    <lineage>
        <taxon>Eukaryota</taxon>
        <taxon>Sar</taxon>
        <taxon>Alveolata</taxon>
        <taxon>Apicomplexa</taxon>
        <taxon>Conoidasida</taxon>
        <taxon>Coccidia</taxon>
        <taxon>Eucoccidiorida</taxon>
        <taxon>Eimeriorina</taxon>
        <taxon>Sarcocystidae</taxon>
        <taxon>Neospora</taxon>
    </lineage>
</organism>
<evidence type="ECO:0000313" key="15">
    <source>
        <dbReference type="Proteomes" id="UP000007494"/>
    </source>
</evidence>
<dbReference type="Pfam" id="PF00082">
    <property type="entry name" value="Peptidase_S8"/>
    <property type="match status" value="1"/>
</dbReference>
<feature type="signal peptide" evidence="10">
    <location>
        <begin position="1"/>
        <end position="23"/>
    </location>
</feature>
<evidence type="ECO:0000256" key="6">
    <source>
        <dbReference type="ARBA" id="ARBA00023619"/>
    </source>
</evidence>
<keyword evidence="2 8" id="KW-0645">Protease</keyword>
<keyword evidence="15" id="KW-1185">Reference proteome</keyword>
<evidence type="ECO:0000313" key="14">
    <source>
        <dbReference type="EMBL" id="CEL66286.1"/>
    </source>
</evidence>
<feature type="region of interest" description="Disordered" evidence="9">
    <location>
        <begin position="703"/>
        <end position="849"/>
    </location>
</feature>